<gene>
    <name evidence="1" type="ORF">LEP1GSC063_3686</name>
</gene>
<dbReference type="EMBL" id="AHMU02000049">
    <property type="protein sequence ID" value="EMN21775.1"/>
    <property type="molecule type" value="Genomic_DNA"/>
</dbReference>
<sequence>MKRMMNRTPRVCLKTLREIGSHHLIVLLKTLEFPQITSLWQFMVF</sequence>
<dbReference type="AlphaFoldDB" id="M6JQC3"/>
<accession>M6JQC3</accession>
<comment type="caution">
    <text evidence="1">The sequence shown here is derived from an EMBL/GenBank/DDBJ whole genome shotgun (WGS) entry which is preliminary data.</text>
</comment>
<name>M6JQC3_9LEPT</name>
<proteinExistence type="predicted"/>
<reference evidence="1 2" key="1">
    <citation type="submission" date="2013-01" db="EMBL/GenBank/DDBJ databases">
        <authorList>
            <person name="Harkins D.M."/>
            <person name="Durkin A.S."/>
            <person name="Brinkac L.M."/>
            <person name="Haft D.H."/>
            <person name="Selengut J.D."/>
            <person name="Sanka R."/>
            <person name="DePew J."/>
            <person name="Purushe J."/>
            <person name="Hartskeerl R.A."/>
            <person name="Ahmed A."/>
            <person name="van der Linden H."/>
            <person name="Goris M.G.A."/>
            <person name="Vinetz J.M."/>
            <person name="Sutton G.G."/>
            <person name="Nierman W.C."/>
            <person name="Fouts D.E."/>
        </authorList>
    </citation>
    <scope>NUCLEOTIDE SEQUENCE [LARGE SCALE GENOMIC DNA]</scope>
    <source>
        <strain evidence="1 2">MAVJ 401</strain>
    </source>
</reference>
<evidence type="ECO:0000313" key="1">
    <source>
        <dbReference type="EMBL" id="EMN21775.1"/>
    </source>
</evidence>
<evidence type="ECO:0000313" key="2">
    <source>
        <dbReference type="Proteomes" id="UP000012106"/>
    </source>
</evidence>
<organism evidence="1 2">
    <name type="scientific">Leptospira santarosai serovar Arenal str. MAVJ 401</name>
    <dbReference type="NCBI Taxonomy" id="1049976"/>
    <lineage>
        <taxon>Bacteria</taxon>
        <taxon>Pseudomonadati</taxon>
        <taxon>Spirochaetota</taxon>
        <taxon>Spirochaetia</taxon>
        <taxon>Leptospirales</taxon>
        <taxon>Leptospiraceae</taxon>
        <taxon>Leptospira</taxon>
    </lineage>
</organism>
<protein>
    <submittedName>
        <fullName evidence="1">Uncharacterized protein</fullName>
    </submittedName>
</protein>
<dbReference type="Proteomes" id="UP000012106">
    <property type="component" value="Unassembled WGS sequence"/>
</dbReference>